<gene>
    <name evidence="2" type="ORF">C4900_09565</name>
</gene>
<evidence type="ECO:0000313" key="2">
    <source>
        <dbReference type="EMBL" id="RCN56105.1"/>
    </source>
</evidence>
<dbReference type="AlphaFoldDB" id="A0A1C2FYZ2"/>
<evidence type="ECO:0000256" key="1">
    <source>
        <dbReference type="SAM" id="MobiDB-lite"/>
    </source>
</evidence>
<dbReference type="EMBL" id="PSYR01000002">
    <property type="protein sequence ID" value="RCN56105.1"/>
    <property type="molecule type" value="Genomic_DNA"/>
</dbReference>
<proteinExistence type="predicted"/>
<name>A0A1C2FYZ2_9GAMM</name>
<comment type="caution">
    <text evidence="2">The sequence shown here is derived from an EMBL/GenBank/DDBJ whole genome shotgun (WGS) entry which is preliminary data.</text>
</comment>
<protein>
    <submittedName>
        <fullName evidence="2">Uncharacterized protein</fullName>
    </submittedName>
</protein>
<reference evidence="2 3" key="1">
    <citation type="submission" date="2018-02" db="EMBL/GenBank/DDBJ databases">
        <title>Insights into the biology of acidophilic members of the Acidiferrobacteraceae family derived from comparative genomic analyses.</title>
        <authorList>
            <person name="Issotta F."/>
            <person name="Thyssen C."/>
            <person name="Mena C."/>
            <person name="Moya A."/>
            <person name="Bellenberg S."/>
            <person name="Sproer C."/>
            <person name="Covarrubias P.C."/>
            <person name="Sand W."/>
            <person name="Quatrini R."/>
            <person name="Vera M."/>
        </authorList>
    </citation>
    <scope>NUCLEOTIDE SEQUENCE [LARGE SCALE GENOMIC DNA]</scope>
    <source>
        <strain evidence="3">m-1</strain>
    </source>
</reference>
<sequence length="73" mass="7836">MPPPMNWQIEGREGVPGVQRDKRGISLTEMEKRFPGPAGYPVLLGVITTGQGRAGVALPSHDQTQGRGLQSEP</sequence>
<feature type="compositionally biased region" description="Polar residues" evidence="1">
    <location>
        <begin position="61"/>
        <end position="73"/>
    </location>
</feature>
<accession>A0A1C2FYZ2</accession>
<keyword evidence="3" id="KW-1185">Reference proteome</keyword>
<organism evidence="2 3">
    <name type="scientific">Acidiferrobacter thiooxydans</name>
    <dbReference type="NCBI Taxonomy" id="163359"/>
    <lineage>
        <taxon>Bacteria</taxon>
        <taxon>Pseudomonadati</taxon>
        <taxon>Pseudomonadota</taxon>
        <taxon>Gammaproteobacteria</taxon>
        <taxon>Acidiferrobacterales</taxon>
        <taxon>Acidiferrobacteraceae</taxon>
        <taxon>Acidiferrobacter</taxon>
    </lineage>
</organism>
<dbReference type="Proteomes" id="UP000253250">
    <property type="component" value="Unassembled WGS sequence"/>
</dbReference>
<feature type="region of interest" description="Disordered" evidence="1">
    <location>
        <begin position="54"/>
        <end position="73"/>
    </location>
</feature>
<evidence type="ECO:0000313" key="3">
    <source>
        <dbReference type="Proteomes" id="UP000253250"/>
    </source>
</evidence>